<accession>A0A6G1DEU2</accession>
<name>A0A6G1DEU2_9ORYZ</name>
<keyword evidence="3" id="KW-1185">Reference proteome</keyword>
<evidence type="ECO:0000256" key="1">
    <source>
        <dbReference type="SAM" id="MobiDB-lite"/>
    </source>
</evidence>
<evidence type="ECO:0000313" key="3">
    <source>
        <dbReference type="Proteomes" id="UP000479710"/>
    </source>
</evidence>
<proteinExistence type="predicted"/>
<feature type="region of interest" description="Disordered" evidence="1">
    <location>
        <begin position="197"/>
        <end position="239"/>
    </location>
</feature>
<dbReference type="EMBL" id="SPHZ02000006">
    <property type="protein sequence ID" value="KAF0910931.1"/>
    <property type="molecule type" value="Genomic_DNA"/>
</dbReference>
<evidence type="ECO:0000313" key="2">
    <source>
        <dbReference type="EMBL" id="KAF0910931.1"/>
    </source>
</evidence>
<organism evidence="2 3">
    <name type="scientific">Oryza meyeriana var. granulata</name>
    <dbReference type="NCBI Taxonomy" id="110450"/>
    <lineage>
        <taxon>Eukaryota</taxon>
        <taxon>Viridiplantae</taxon>
        <taxon>Streptophyta</taxon>
        <taxon>Embryophyta</taxon>
        <taxon>Tracheophyta</taxon>
        <taxon>Spermatophyta</taxon>
        <taxon>Magnoliopsida</taxon>
        <taxon>Liliopsida</taxon>
        <taxon>Poales</taxon>
        <taxon>Poaceae</taxon>
        <taxon>BOP clade</taxon>
        <taxon>Oryzoideae</taxon>
        <taxon>Oryzeae</taxon>
        <taxon>Oryzinae</taxon>
        <taxon>Oryza</taxon>
        <taxon>Oryza meyeriana</taxon>
    </lineage>
</organism>
<comment type="caution">
    <text evidence="2">The sequence shown here is derived from an EMBL/GenBank/DDBJ whole genome shotgun (WGS) entry which is preliminary data.</text>
</comment>
<protein>
    <submittedName>
        <fullName evidence="2">Uncharacterized protein</fullName>
    </submittedName>
</protein>
<dbReference type="AlphaFoldDB" id="A0A6G1DEU2"/>
<gene>
    <name evidence="2" type="ORF">E2562_005328</name>
</gene>
<dbReference type="Proteomes" id="UP000479710">
    <property type="component" value="Unassembled WGS sequence"/>
</dbReference>
<sequence length="239" mass="25442">MSVPRRWGGFSARQRNSIVALQSRTGVELDTKECCVSSLLKVEEDTRLAELIQSFSDLGAMVDNKDDDTGWRRLQRALVELEHGGVVAEDGDLGKLGDLGRGVGATEGGRVSTTATQAELASAAEEIRALEAPSILPSFSPSSLLLLPPDALVVVGHEFEIIEDRLNKLKEQLLASTSCRQVDGHCRSEEMGAACDTAVSRRRHPPPRHGTLNLPSSSAAMGAGNGYSSALDPSGTTSY</sequence>
<reference evidence="2 3" key="1">
    <citation type="submission" date="2019-11" db="EMBL/GenBank/DDBJ databases">
        <title>Whole genome sequence of Oryza granulata.</title>
        <authorList>
            <person name="Li W."/>
        </authorList>
    </citation>
    <scope>NUCLEOTIDE SEQUENCE [LARGE SCALE GENOMIC DNA]</scope>
    <source>
        <strain evidence="3">cv. Menghai</strain>
        <tissue evidence="2">Leaf</tissue>
    </source>
</reference>